<keyword evidence="5" id="KW-0175">Coiled coil</keyword>
<evidence type="ECO:0000256" key="1">
    <source>
        <dbReference type="ARBA" id="ARBA00022801"/>
    </source>
</evidence>
<dbReference type="InterPro" id="IPR050301">
    <property type="entry name" value="NTE"/>
</dbReference>
<evidence type="ECO:0000256" key="3">
    <source>
        <dbReference type="ARBA" id="ARBA00023098"/>
    </source>
</evidence>
<dbReference type="Proteomes" id="UP000251835">
    <property type="component" value="Unassembled WGS sequence"/>
</dbReference>
<keyword evidence="1 4" id="KW-0378">Hydrolase</keyword>
<dbReference type="OrthoDB" id="9770965at2"/>
<keyword evidence="3 4" id="KW-0443">Lipid metabolism</keyword>
<evidence type="ECO:0000256" key="2">
    <source>
        <dbReference type="ARBA" id="ARBA00022963"/>
    </source>
</evidence>
<comment type="caution">
    <text evidence="7">The sequence shown here is derived from an EMBL/GenBank/DDBJ whole genome shotgun (WGS) entry which is preliminary data.</text>
</comment>
<feature type="active site" description="Proton acceptor" evidence="4">
    <location>
        <position position="217"/>
    </location>
</feature>
<dbReference type="InterPro" id="IPR016035">
    <property type="entry name" value="Acyl_Trfase/lysoPLipase"/>
</dbReference>
<dbReference type="EMBL" id="QENZ01000003">
    <property type="protein sequence ID" value="PVX51733.1"/>
    <property type="molecule type" value="Genomic_DNA"/>
</dbReference>
<sequence>MTRNKLSIFLSVIFLLLTAKIDAQNIENQQDSVKSRPTVALVLSGGGAKGFAEIGTLEAIDELGIPIDYVVGTSMGSIVGGFYAIGYSGKEIAEQVDKIEWSTVFTDKITSRKIPVIIKDELSRYAFSFPIKDKIRLPKGIIQGQRVMNILSKYTIGYHQDKDFSNLPIPYSCVGTDIETGEAVVFERGSLPIVMRASMAIPSVFTPQRVGNRVFVDGGVINNFPADVAKAKGFDYIIGVYVQSPLLEQSEINSAADIVNQLVSFAGKPRLDQNKKLTDIYISPNITGFNAGSFDKEEIDTLIQRGRDAAKKHYDELKALKEKLGENVAKEELSPPPFDEPIRFKAIKVKGLEDISENLFFTKLDLDDKDSISVDELEKTIGDVSSVLGLDLLTYKVLQDTLQFDAHERLSNRFNVGLHYDSDNEGSVLMNLTLNNLLIKNSRASADAILGRDLQFTGRYTIKFGKVPYLNLMFDTKDYSLTRYIKNDKVIEGDVTYVKFDMNAQMILWDNYSAGVGIRKEYVDYKDVTHMNTILSERTGNDWYTHHYAFISLDILDDPSYPTRGIRFDGEANYISNGAGETGTVLYANLKRAYSIGKKFSTIVNLYGRTILDNQLSPIYKNYWGGINDTKYLTKHIPFVGANWVQGYNDMMAVARIDFRYRLFKNNYLVLAGNYGRYSDDIDNFFSSIPENIWGGGITYSYDSIVGPIEATIMHSTEVSKPILHVSIGYNF</sequence>
<feature type="coiled-coil region" evidence="5">
    <location>
        <begin position="303"/>
        <end position="334"/>
    </location>
</feature>
<dbReference type="Gene3D" id="2.40.160.50">
    <property type="entry name" value="membrane protein fhac: a member of the omp85/tpsb transporter family"/>
    <property type="match status" value="1"/>
</dbReference>
<dbReference type="PANTHER" id="PTHR14226:SF76">
    <property type="entry name" value="NTE FAMILY PROTEIN RSSA"/>
    <property type="match status" value="1"/>
</dbReference>
<dbReference type="GO" id="GO:0016042">
    <property type="term" value="P:lipid catabolic process"/>
    <property type="evidence" value="ECO:0007669"/>
    <property type="project" value="UniProtKB-UniRule"/>
</dbReference>
<proteinExistence type="predicted"/>
<dbReference type="AlphaFoldDB" id="A0A7L4UPR3"/>
<evidence type="ECO:0000256" key="5">
    <source>
        <dbReference type="SAM" id="Coils"/>
    </source>
</evidence>
<evidence type="ECO:0000259" key="6">
    <source>
        <dbReference type="PROSITE" id="PS51635"/>
    </source>
</evidence>
<gene>
    <name evidence="7" type="ORF">C7377_0018</name>
</gene>
<dbReference type="PROSITE" id="PS51635">
    <property type="entry name" value="PNPLA"/>
    <property type="match status" value="1"/>
</dbReference>
<feature type="domain" description="PNPLA" evidence="6">
    <location>
        <begin position="41"/>
        <end position="230"/>
    </location>
</feature>
<feature type="short sequence motif" description="GXGXXG" evidence="4">
    <location>
        <begin position="45"/>
        <end position="50"/>
    </location>
</feature>
<feature type="short sequence motif" description="DGA/G" evidence="4">
    <location>
        <begin position="217"/>
        <end position="219"/>
    </location>
</feature>
<dbReference type="RefSeq" id="WP_116495310.1">
    <property type="nucleotide sequence ID" value="NZ_QENZ01000003.1"/>
</dbReference>
<reference evidence="7 8" key="1">
    <citation type="submission" date="2018-05" db="EMBL/GenBank/DDBJ databases">
        <title>Genomic Encyclopedia of Type Strains, Phase IV (KMG-IV): sequencing the most valuable type-strain genomes for metagenomic binning, comparative biology and taxonomic classification.</title>
        <authorList>
            <person name="Goeker M."/>
        </authorList>
    </citation>
    <scope>NUCLEOTIDE SEQUENCE [LARGE SCALE GENOMIC DNA]</scope>
    <source>
        <strain evidence="7 8">DSM 28579</strain>
    </source>
</reference>
<feature type="short sequence motif" description="GXSXG" evidence="4">
    <location>
        <begin position="72"/>
        <end position="76"/>
    </location>
</feature>
<protein>
    <submittedName>
        <fullName evidence="7">NTE family protein</fullName>
    </submittedName>
</protein>
<evidence type="ECO:0000256" key="4">
    <source>
        <dbReference type="PROSITE-ProRule" id="PRU01161"/>
    </source>
</evidence>
<dbReference type="CDD" id="cd07205">
    <property type="entry name" value="Pat_PNPLA6_PNPLA7_NTE1_like"/>
    <property type="match status" value="1"/>
</dbReference>
<dbReference type="SUPFAM" id="SSF52151">
    <property type="entry name" value="FabD/lysophospholipase-like"/>
    <property type="match status" value="1"/>
</dbReference>
<dbReference type="Pfam" id="PF01734">
    <property type="entry name" value="Patatin"/>
    <property type="match status" value="1"/>
</dbReference>
<dbReference type="InterPro" id="IPR002641">
    <property type="entry name" value="PNPLA_dom"/>
</dbReference>
<feature type="active site" description="Nucleophile" evidence="4">
    <location>
        <position position="74"/>
    </location>
</feature>
<organism evidence="7 8">
    <name type="scientific">Balneicella halophila</name>
    <dbReference type="NCBI Taxonomy" id="1537566"/>
    <lineage>
        <taxon>Bacteria</taxon>
        <taxon>Pseudomonadati</taxon>
        <taxon>Bacteroidota</taxon>
        <taxon>Bacteroidia</taxon>
        <taxon>Bacteroidales</taxon>
        <taxon>Balneicellaceae</taxon>
        <taxon>Balneicella</taxon>
    </lineage>
</organism>
<evidence type="ECO:0000313" key="7">
    <source>
        <dbReference type="EMBL" id="PVX51733.1"/>
    </source>
</evidence>
<dbReference type="InterPro" id="IPR043864">
    <property type="entry name" value="Omp85-like_dom"/>
</dbReference>
<dbReference type="Pfam" id="PF19143">
    <property type="entry name" value="Omp85_2"/>
    <property type="match status" value="1"/>
</dbReference>
<evidence type="ECO:0000313" key="8">
    <source>
        <dbReference type="Proteomes" id="UP000251835"/>
    </source>
</evidence>
<keyword evidence="8" id="KW-1185">Reference proteome</keyword>
<name>A0A7L4UPR3_BALHA</name>
<dbReference type="Gene3D" id="3.40.1090.10">
    <property type="entry name" value="Cytosolic phospholipase A2 catalytic domain"/>
    <property type="match status" value="2"/>
</dbReference>
<dbReference type="GO" id="GO:0016787">
    <property type="term" value="F:hydrolase activity"/>
    <property type="evidence" value="ECO:0007669"/>
    <property type="project" value="UniProtKB-UniRule"/>
</dbReference>
<accession>A0A7L4UPR3</accession>
<keyword evidence="2 4" id="KW-0442">Lipid degradation</keyword>
<dbReference type="PANTHER" id="PTHR14226">
    <property type="entry name" value="NEUROPATHY TARGET ESTERASE/SWISS CHEESE D.MELANOGASTER"/>
    <property type="match status" value="1"/>
</dbReference>